<feature type="transmembrane region" description="Helical" evidence="7">
    <location>
        <begin position="58"/>
        <end position="75"/>
    </location>
</feature>
<evidence type="ECO:0000313" key="10">
    <source>
        <dbReference type="EMBL" id="ARF13639.1"/>
    </source>
</evidence>
<dbReference type="PANTHER" id="PTHR34582:SF5">
    <property type="entry name" value="UPF0702 TRANSMEMBRANE PROTEIN YETF"/>
    <property type="match status" value="1"/>
</dbReference>
<feature type="domain" description="YetF-like N-terminal transmembrane" evidence="9">
    <location>
        <begin position="8"/>
        <end position="77"/>
    </location>
</feature>
<dbReference type="InterPro" id="IPR023090">
    <property type="entry name" value="UPF0702_alpha/beta_dom_sf"/>
</dbReference>
<dbReference type="RefSeq" id="WP_029054077.1">
    <property type="nucleotide sequence ID" value="NZ_CP015108.1"/>
</dbReference>
<dbReference type="PANTHER" id="PTHR34582">
    <property type="entry name" value="UPF0702 TRANSMEMBRANE PROTEIN YCAP"/>
    <property type="match status" value="1"/>
</dbReference>
<keyword evidence="4 7" id="KW-0812">Transmembrane</keyword>
<evidence type="ECO:0000256" key="4">
    <source>
        <dbReference type="ARBA" id="ARBA00022692"/>
    </source>
</evidence>
<evidence type="ECO:0000256" key="3">
    <source>
        <dbReference type="ARBA" id="ARBA00022475"/>
    </source>
</evidence>
<evidence type="ECO:0000256" key="2">
    <source>
        <dbReference type="ARBA" id="ARBA00006448"/>
    </source>
</evidence>
<sequence length="232" mass="26632">MDYLLNGGKLVIGLVALLVVIRLLGKKYLSQMTPYDVVYLLVFGGVLEESLYDEKISIPMFLFSVVVWATAIYAVEKIVTLSNPLRISIKGETDRLIHDGKINKKLMEKNQLEMEQLRTMLRMQGIFSLREVRDLFIEPGGEISINQYAKYKPVAVQDMNLENREEEPTVLLIDEGKIKKEVLDFIGKTEAWLYAEMRHLGHGNLQHILYCEWSKTEGFFIKTNADVSNSQK</sequence>
<evidence type="ECO:0000259" key="9">
    <source>
        <dbReference type="Pfam" id="PF20730"/>
    </source>
</evidence>
<dbReference type="Proteomes" id="UP000192486">
    <property type="component" value="Chromosome"/>
</dbReference>
<feature type="domain" description="YetF C-terminal" evidence="8">
    <location>
        <begin position="83"/>
        <end position="214"/>
    </location>
</feature>
<evidence type="ECO:0000256" key="1">
    <source>
        <dbReference type="ARBA" id="ARBA00004651"/>
    </source>
</evidence>
<organism evidence="10 11">
    <name type="scientific">Sporosarcina ureae</name>
    <dbReference type="NCBI Taxonomy" id="1571"/>
    <lineage>
        <taxon>Bacteria</taxon>
        <taxon>Bacillati</taxon>
        <taxon>Bacillota</taxon>
        <taxon>Bacilli</taxon>
        <taxon>Bacillales</taxon>
        <taxon>Caryophanaceae</taxon>
        <taxon>Sporosarcina</taxon>
    </lineage>
</organism>
<keyword evidence="5 7" id="KW-1133">Transmembrane helix</keyword>
<keyword evidence="11" id="KW-1185">Reference proteome</keyword>
<evidence type="ECO:0000259" key="8">
    <source>
        <dbReference type="Pfam" id="PF04239"/>
    </source>
</evidence>
<keyword evidence="6 7" id="KW-0472">Membrane</keyword>
<dbReference type="Gene3D" id="3.30.240.20">
    <property type="entry name" value="bsu07140 like domains"/>
    <property type="match status" value="2"/>
</dbReference>
<dbReference type="EMBL" id="CP015108">
    <property type="protein sequence ID" value="ARF13639.1"/>
    <property type="molecule type" value="Genomic_DNA"/>
</dbReference>
<dbReference type="Pfam" id="PF20730">
    <property type="entry name" value="YetF_N"/>
    <property type="match status" value="1"/>
</dbReference>
<gene>
    <name evidence="10" type="ORF">SporoS204_05365</name>
</gene>
<comment type="similarity">
    <text evidence="2">Belongs to the UPF0702 family.</text>
</comment>
<dbReference type="Pfam" id="PF04239">
    <property type="entry name" value="DUF421"/>
    <property type="match status" value="1"/>
</dbReference>
<keyword evidence="3" id="KW-1003">Cell membrane</keyword>
<evidence type="ECO:0000256" key="6">
    <source>
        <dbReference type="ARBA" id="ARBA00023136"/>
    </source>
</evidence>
<name>A0ABN4YQJ7_SPOUR</name>
<evidence type="ECO:0000256" key="7">
    <source>
        <dbReference type="SAM" id="Phobius"/>
    </source>
</evidence>
<comment type="subcellular location">
    <subcellularLocation>
        <location evidence="1">Cell membrane</location>
        <topology evidence="1">Multi-pass membrane protein</topology>
    </subcellularLocation>
</comment>
<protein>
    <recommendedName>
        <fullName evidence="12">DUF421 domain-containing protein</fullName>
    </recommendedName>
</protein>
<evidence type="ECO:0000256" key="5">
    <source>
        <dbReference type="ARBA" id="ARBA00022989"/>
    </source>
</evidence>
<proteinExistence type="inferred from homology"/>
<feature type="transmembrane region" description="Helical" evidence="7">
    <location>
        <begin position="6"/>
        <end position="25"/>
    </location>
</feature>
<dbReference type="InterPro" id="IPR048454">
    <property type="entry name" value="YetF_N"/>
</dbReference>
<dbReference type="InterPro" id="IPR007353">
    <property type="entry name" value="DUF421"/>
</dbReference>
<accession>A0ABN4YQJ7</accession>
<evidence type="ECO:0000313" key="11">
    <source>
        <dbReference type="Proteomes" id="UP000192486"/>
    </source>
</evidence>
<evidence type="ECO:0008006" key="12">
    <source>
        <dbReference type="Google" id="ProtNLM"/>
    </source>
</evidence>
<reference evidence="10 11" key="1">
    <citation type="submission" date="2016-04" db="EMBL/GenBank/DDBJ databases">
        <title>Comparative Genomics and Epigenetics of Sporosarcina ureae.</title>
        <authorList>
            <person name="Oliver A.S."/>
            <person name="Cooper K.K."/>
        </authorList>
    </citation>
    <scope>NUCLEOTIDE SEQUENCE [LARGE SCALE GENOMIC DNA]</scope>
    <source>
        <strain evidence="10 11">S204</strain>
    </source>
</reference>